<dbReference type="InterPro" id="IPR019694">
    <property type="entry name" value="Phage_HP1_Orf23"/>
</dbReference>
<organism evidence="1 2">
    <name type="scientific">Bacteroides clarus</name>
    <dbReference type="NCBI Taxonomy" id="626929"/>
    <lineage>
        <taxon>Bacteria</taxon>
        <taxon>Pseudomonadati</taxon>
        <taxon>Bacteroidota</taxon>
        <taxon>Bacteroidia</taxon>
        <taxon>Bacteroidales</taxon>
        <taxon>Bacteroidaceae</taxon>
        <taxon>Bacteroides</taxon>
    </lineage>
</organism>
<reference evidence="1 2" key="1">
    <citation type="submission" date="2018-08" db="EMBL/GenBank/DDBJ databases">
        <title>A genome reference for cultivated species of the human gut microbiota.</title>
        <authorList>
            <person name="Zou Y."/>
            <person name="Xue W."/>
            <person name="Luo G."/>
        </authorList>
    </citation>
    <scope>NUCLEOTIDE SEQUENCE [LARGE SCALE GENOMIC DNA]</scope>
    <source>
        <strain evidence="1 2">AF19-1AC</strain>
    </source>
</reference>
<dbReference type="Pfam" id="PF10758">
    <property type="entry name" value="DUF2586"/>
    <property type="match status" value="1"/>
</dbReference>
<proteinExistence type="predicted"/>
<evidence type="ECO:0000313" key="2">
    <source>
        <dbReference type="Proteomes" id="UP000285159"/>
    </source>
</evidence>
<dbReference type="RefSeq" id="WP_118467683.1">
    <property type="nucleotide sequence ID" value="NZ_QRWP01000005.1"/>
</dbReference>
<comment type="caution">
    <text evidence="1">The sequence shown here is derived from an EMBL/GenBank/DDBJ whole genome shotgun (WGS) entry which is preliminary data.</text>
</comment>
<dbReference type="Proteomes" id="UP000285159">
    <property type="component" value="Unassembled WGS sequence"/>
</dbReference>
<evidence type="ECO:0000313" key="1">
    <source>
        <dbReference type="EMBL" id="RGT33610.1"/>
    </source>
</evidence>
<protein>
    <recommendedName>
        <fullName evidence="3">DUF2586 family protein</fullName>
    </recommendedName>
</protein>
<dbReference type="AlphaFoldDB" id="A0A412N510"/>
<gene>
    <name evidence="1" type="ORF">DWX38_07375</name>
</gene>
<name>A0A412N510_9BACE</name>
<dbReference type="EMBL" id="QRWP01000005">
    <property type="protein sequence ID" value="RGT33610.1"/>
    <property type="molecule type" value="Genomic_DNA"/>
</dbReference>
<sequence length="393" mass="42095">MNLPNVKIVIGSGSMGNVTLSDDGISGMILTGTAVPEKLELNKVYVLGGMTDLKKYGIEEKTNPLLVKDLTAFYSAAGEGAELHLLVVSEATTLTQICANEDGSPLNRLINSAAGRIRLVGINRNTPAEYELIAEKCLDADIITAITAAQTVADAFLEKIAPFRVFIPAIGWTGETDGLYQPREGSCNRIAVVMASDGKIGESKLYSAAIGQVLGRAAKISVHQNLGRVRDGAIASTGYMTDGKTPEEHFSELGILNDAGYIFYRTYIGKNGYYLNGDAMAAPTTDSYCYLSSGRVIDKAAVIAYRTYIDEILDNIEVDPESGTIPTAICKSFEASIIRAVNTNMNGEISSFTAYIDPSQNILANGHMEITCKIVPLATLREITVNLSLENPA</sequence>
<evidence type="ECO:0008006" key="3">
    <source>
        <dbReference type="Google" id="ProtNLM"/>
    </source>
</evidence>
<accession>A0A412N510</accession>